<evidence type="ECO:0000313" key="1">
    <source>
        <dbReference type="EMBL" id="URL58419.1"/>
    </source>
</evidence>
<dbReference type="Proteomes" id="UP001056681">
    <property type="component" value="Chromosome"/>
</dbReference>
<keyword evidence="2" id="KW-1185">Reference proteome</keyword>
<gene>
    <name evidence="1" type="ORF">IM816_17825</name>
</gene>
<evidence type="ECO:0000313" key="2">
    <source>
        <dbReference type="Proteomes" id="UP001056681"/>
    </source>
</evidence>
<name>A0ABY4T6A0_9GAMM</name>
<dbReference type="EMBL" id="CP063231">
    <property type="protein sequence ID" value="URL58419.1"/>
    <property type="molecule type" value="Genomic_DNA"/>
</dbReference>
<organism evidence="1 2">
    <name type="scientific">Luteibacter flocculans</name>
    <dbReference type="NCBI Taxonomy" id="2780091"/>
    <lineage>
        <taxon>Bacteria</taxon>
        <taxon>Pseudomonadati</taxon>
        <taxon>Pseudomonadota</taxon>
        <taxon>Gammaproteobacteria</taxon>
        <taxon>Lysobacterales</taxon>
        <taxon>Rhodanobacteraceae</taxon>
        <taxon>Luteibacter</taxon>
    </lineage>
</organism>
<accession>A0ABY4T6A0</accession>
<sequence>MKLFLMSIGSFIVGAAVMAYMAQYTSQMYGRDQIIRAREGIVQLVIDKYRAGDYESAAALATGVNLLETYSNREWPLLSPVTGTVYGLSRPTEHLGHDPRYFVDLVAYLYSASGHEEAARPYYRLAIGNGSLKKEQVDARAKAILDAISGSNTDELKDKLRSDD</sequence>
<proteinExistence type="predicted"/>
<protein>
    <submittedName>
        <fullName evidence="1">Uncharacterized protein</fullName>
    </submittedName>
</protein>
<dbReference type="RefSeq" id="WP_250339127.1">
    <property type="nucleotide sequence ID" value="NZ_CP063231.1"/>
</dbReference>
<reference evidence="1" key="1">
    <citation type="submission" date="2020-10" db="EMBL/GenBank/DDBJ databases">
        <title>Whole-genome sequence of Luteibacter sp. EIF3.</title>
        <authorList>
            <person name="Friedrich I."/>
            <person name="Hertel R."/>
            <person name="Daniel R."/>
        </authorList>
    </citation>
    <scope>NUCLEOTIDE SEQUENCE</scope>
    <source>
        <strain evidence="1">EIF3</strain>
    </source>
</reference>